<dbReference type="EMBL" id="JBHRVA010000002">
    <property type="protein sequence ID" value="MFC3302227.1"/>
    <property type="molecule type" value="Genomic_DNA"/>
</dbReference>
<dbReference type="PROSITE" id="PS50404">
    <property type="entry name" value="GST_NTER"/>
    <property type="match status" value="1"/>
</dbReference>
<dbReference type="PANTHER" id="PTHR44051">
    <property type="entry name" value="GLUTATHIONE S-TRANSFERASE-RELATED"/>
    <property type="match status" value="1"/>
</dbReference>
<sequence length="205" mass="22950">MTIKLHHLRVGRSVFTAWLLEELGLDYDLEIYIRNEMGRAPPELKDVHPLGKSPVIEVDGFTLAENAAIATYLVESHNPDGKFLPPKEGKARGQWLQWLHYPEGSAFAPLLIQLLLSRTEDPKPMLISMFAAGETALHLGYIRDQLGDNDFILGDEMTLPDFGVTYICHMADRLGLLADYPTLKAYAERNTARPAFQKAMEKTGG</sequence>
<dbReference type="RefSeq" id="WP_189570298.1">
    <property type="nucleotide sequence ID" value="NZ_BMXU01000001.1"/>
</dbReference>
<evidence type="ECO:0000313" key="3">
    <source>
        <dbReference type="EMBL" id="MFC3302227.1"/>
    </source>
</evidence>
<protein>
    <submittedName>
        <fullName evidence="3">Glutathione S-transferase family protein</fullName>
    </submittedName>
</protein>
<dbReference type="CDD" id="cd03046">
    <property type="entry name" value="GST_N_GTT1_like"/>
    <property type="match status" value="1"/>
</dbReference>
<dbReference type="Pfam" id="PF02798">
    <property type="entry name" value="GST_N"/>
    <property type="match status" value="1"/>
</dbReference>
<evidence type="ECO:0000313" key="4">
    <source>
        <dbReference type="Proteomes" id="UP001595607"/>
    </source>
</evidence>
<proteinExistence type="predicted"/>
<dbReference type="InterPro" id="IPR036282">
    <property type="entry name" value="Glutathione-S-Trfase_C_sf"/>
</dbReference>
<reference evidence="4" key="1">
    <citation type="journal article" date="2019" name="Int. J. Syst. Evol. Microbiol.">
        <title>The Global Catalogue of Microorganisms (GCM) 10K type strain sequencing project: providing services to taxonomists for standard genome sequencing and annotation.</title>
        <authorList>
            <consortium name="The Broad Institute Genomics Platform"/>
            <consortium name="The Broad Institute Genome Sequencing Center for Infectious Disease"/>
            <person name="Wu L."/>
            <person name="Ma J."/>
        </authorList>
    </citation>
    <scope>NUCLEOTIDE SEQUENCE [LARGE SCALE GENOMIC DNA]</scope>
    <source>
        <strain evidence="4">KCTC 22245</strain>
    </source>
</reference>
<dbReference type="SUPFAM" id="SSF52833">
    <property type="entry name" value="Thioredoxin-like"/>
    <property type="match status" value="1"/>
</dbReference>
<dbReference type="SUPFAM" id="SSF47616">
    <property type="entry name" value="GST C-terminal domain-like"/>
    <property type="match status" value="1"/>
</dbReference>
<dbReference type="Pfam" id="PF14497">
    <property type="entry name" value="GST_C_3"/>
    <property type="match status" value="1"/>
</dbReference>
<dbReference type="InterPro" id="IPR004045">
    <property type="entry name" value="Glutathione_S-Trfase_N"/>
</dbReference>
<dbReference type="Gene3D" id="1.20.1050.10">
    <property type="match status" value="1"/>
</dbReference>
<feature type="domain" description="GST N-terminal" evidence="1">
    <location>
        <begin position="1"/>
        <end position="81"/>
    </location>
</feature>
<dbReference type="InterPro" id="IPR010987">
    <property type="entry name" value="Glutathione-S-Trfase_C-like"/>
</dbReference>
<accession>A0ABV7MBF5</accession>
<dbReference type="PROSITE" id="PS50405">
    <property type="entry name" value="GST_CTER"/>
    <property type="match status" value="1"/>
</dbReference>
<name>A0ABV7MBF5_9PROT</name>
<dbReference type="InterPro" id="IPR040079">
    <property type="entry name" value="Glutathione_S-Trfase"/>
</dbReference>
<evidence type="ECO:0000259" key="2">
    <source>
        <dbReference type="PROSITE" id="PS50405"/>
    </source>
</evidence>
<evidence type="ECO:0000259" key="1">
    <source>
        <dbReference type="PROSITE" id="PS50404"/>
    </source>
</evidence>
<dbReference type="Proteomes" id="UP001595607">
    <property type="component" value="Unassembled WGS sequence"/>
</dbReference>
<dbReference type="InterPro" id="IPR004046">
    <property type="entry name" value="GST_C"/>
</dbReference>
<keyword evidence="4" id="KW-1185">Reference proteome</keyword>
<dbReference type="PANTHER" id="PTHR44051:SF9">
    <property type="entry name" value="GLUTATHIONE S-TRANSFERASE 1"/>
    <property type="match status" value="1"/>
</dbReference>
<gene>
    <name evidence="3" type="ORF">ACFONP_05720</name>
</gene>
<dbReference type="SFLD" id="SFLDG01150">
    <property type="entry name" value="Main.1:_Beta-like"/>
    <property type="match status" value="1"/>
</dbReference>
<dbReference type="Gene3D" id="3.40.30.10">
    <property type="entry name" value="Glutaredoxin"/>
    <property type="match status" value="1"/>
</dbReference>
<feature type="domain" description="GST C-terminal" evidence="2">
    <location>
        <begin position="88"/>
        <end position="205"/>
    </location>
</feature>
<dbReference type="SFLD" id="SFLDS00019">
    <property type="entry name" value="Glutathione_Transferase_(cytos"/>
    <property type="match status" value="1"/>
</dbReference>
<dbReference type="SFLD" id="SFLDG00358">
    <property type="entry name" value="Main_(cytGST)"/>
    <property type="match status" value="1"/>
</dbReference>
<comment type="caution">
    <text evidence="3">The sequence shown here is derived from an EMBL/GenBank/DDBJ whole genome shotgun (WGS) entry which is preliminary data.</text>
</comment>
<dbReference type="InterPro" id="IPR036249">
    <property type="entry name" value="Thioredoxin-like_sf"/>
</dbReference>
<organism evidence="3 4">
    <name type="scientific">Parvularcula lutaonensis</name>
    <dbReference type="NCBI Taxonomy" id="491923"/>
    <lineage>
        <taxon>Bacteria</taxon>
        <taxon>Pseudomonadati</taxon>
        <taxon>Pseudomonadota</taxon>
        <taxon>Alphaproteobacteria</taxon>
        <taxon>Parvularculales</taxon>
        <taxon>Parvularculaceae</taxon>
        <taxon>Parvularcula</taxon>
    </lineage>
</organism>